<evidence type="ECO:0000256" key="1">
    <source>
        <dbReference type="ARBA" id="ARBA00009054"/>
    </source>
</evidence>
<keyword evidence="8" id="KW-1185">Reference proteome</keyword>
<dbReference type="EMBL" id="JAYDYQ010002685">
    <property type="protein sequence ID" value="KAK4481811.1"/>
    <property type="molecule type" value="Genomic_DNA"/>
</dbReference>
<evidence type="ECO:0000256" key="2">
    <source>
        <dbReference type="ARBA" id="ARBA00023186"/>
    </source>
</evidence>
<dbReference type="Gene3D" id="3.90.20.20">
    <property type="match status" value="1"/>
</dbReference>
<reference evidence="7 8" key="1">
    <citation type="journal article" date="2023" name="bioRxiv">
        <title>Genome report: Whole genome sequence and annotation of Penstemon davidsonii.</title>
        <authorList>
            <person name="Ostevik K.L."/>
            <person name="Alabady M."/>
            <person name="Zhang M."/>
            <person name="Rausher M.D."/>
        </authorList>
    </citation>
    <scope>NUCLEOTIDE SEQUENCE [LARGE SCALE GENOMIC DNA]</scope>
    <source>
        <strain evidence="7">DNT005</strain>
        <tissue evidence="7">Whole leaf</tissue>
    </source>
</reference>
<dbReference type="SUPFAM" id="SSF51064">
    <property type="entry name" value="Head domain of nucleotide exchange factor GrpE"/>
    <property type="match status" value="1"/>
</dbReference>
<feature type="region of interest" description="Disordered" evidence="6">
    <location>
        <begin position="172"/>
        <end position="214"/>
    </location>
</feature>
<dbReference type="NCBIfam" id="NF010741">
    <property type="entry name" value="PRK14143.1"/>
    <property type="match status" value="1"/>
</dbReference>
<keyword evidence="2 3" id="KW-0143">Chaperone</keyword>
<accession>A0ABR0CZ46</accession>
<dbReference type="Pfam" id="PF01025">
    <property type="entry name" value="GrpE"/>
    <property type="match status" value="1"/>
</dbReference>
<feature type="coiled-coil region" evidence="5">
    <location>
        <begin position="238"/>
        <end position="272"/>
    </location>
</feature>
<comment type="caution">
    <text evidence="7">The sequence shown here is derived from an EMBL/GenBank/DDBJ whole genome shotgun (WGS) entry which is preliminary data.</text>
</comment>
<dbReference type="SUPFAM" id="SSF58014">
    <property type="entry name" value="Coiled-coil domain of nucleotide exchange factor GrpE"/>
    <property type="match status" value="1"/>
</dbReference>
<dbReference type="Gene3D" id="2.30.22.10">
    <property type="entry name" value="Head domain of nucleotide exchange factor GrpE"/>
    <property type="match status" value="1"/>
</dbReference>
<evidence type="ECO:0000256" key="6">
    <source>
        <dbReference type="SAM" id="MobiDB-lite"/>
    </source>
</evidence>
<name>A0ABR0CZ46_9LAMI</name>
<dbReference type="InterPro" id="IPR000740">
    <property type="entry name" value="GrpE"/>
</dbReference>
<dbReference type="PANTHER" id="PTHR21237">
    <property type="entry name" value="GRPE PROTEIN"/>
    <property type="match status" value="1"/>
</dbReference>
<dbReference type="HAMAP" id="MF_01151">
    <property type="entry name" value="GrpE"/>
    <property type="match status" value="1"/>
</dbReference>
<dbReference type="NCBIfam" id="NF010738">
    <property type="entry name" value="PRK14140.1"/>
    <property type="match status" value="1"/>
</dbReference>
<organism evidence="7 8">
    <name type="scientific">Penstemon davidsonii</name>
    <dbReference type="NCBI Taxonomy" id="160366"/>
    <lineage>
        <taxon>Eukaryota</taxon>
        <taxon>Viridiplantae</taxon>
        <taxon>Streptophyta</taxon>
        <taxon>Embryophyta</taxon>
        <taxon>Tracheophyta</taxon>
        <taxon>Spermatophyta</taxon>
        <taxon>Magnoliopsida</taxon>
        <taxon>eudicotyledons</taxon>
        <taxon>Gunneridae</taxon>
        <taxon>Pentapetalae</taxon>
        <taxon>asterids</taxon>
        <taxon>lamiids</taxon>
        <taxon>Lamiales</taxon>
        <taxon>Plantaginaceae</taxon>
        <taxon>Cheloneae</taxon>
        <taxon>Penstemon</taxon>
    </lineage>
</organism>
<dbReference type="InterPro" id="IPR013805">
    <property type="entry name" value="GrpE_CC"/>
</dbReference>
<gene>
    <name evidence="7" type="ORF">RD792_012722</name>
</gene>
<evidence type="ECO:0000256" key="4">
    <source>
        <dbReference type="RuleBase" id="RU004478"/>
    </source>
</evidence>
<feature type="compositionally biased region" description="Low complexity" evidence="6">
    <location>
        <begin position="426"/>
        <end position="442"/>
    </location>
</feature>
<proteinExistence type="inferred from homology"/>
<evidence type="ECO:0000313" key="8">
    <source>
        <dbReference type="Proteomes" id="UP001291926"/>
    </source>
</evidence>
<feature type="compositionally biased region" description="Acidic residues" evidence="6">
    <location>
        <begin position="178"/>
        <end position="189"/>
    </location>
</feature>
<protein>
    <recommendedName>
        <fullName evidence="3">GrpE protein homolog</fullName>
    </recommendedName>
</protein>
<feature type="compositionally biased region" description="Acidic residues" evidence="6">
    <location>
        <begin position="198"/>
        <end position="212"/>
    </location>
</feature>
<dbReference type="PRINTS" id="PR00773">
    <property type="entry name" value="GRPEPROTEIN"/>
</dbReference>
<feature type="region of interest" description="Disordered" evidence="6">
    <location>
        <begin position="402"/>
        <end position="442"/>
    </location>
</feature>
<dbReference type="CDD" id="cd00446">
    <property type="entry name" value="GrpE"/>
    <property type="match status" value="1"/>
</dbReference>
<dbReference type="Proteomes" id="UP001291926">
    <property type="component" value="Unassembled WGS sequence"/>
</dbReference>
<sequence>MEGGDIHEKLLRRQGIDKEEEEEEISLKNKIWSENKRMWVVAGPAIFTRFSTFGVTVISQAFVGHIGATELAAYALVITLLTRFANGLLVQRIIFESEMATTVLKNPTACFSTAVTAGGSSVTSLNFPRVSFISSKLPVIRCRIFNPNFNRNSAKLPSRSFEKFLSFAANGETAEAQTETEEIEPDTVPEIEGNTDGAIDDDSSSEGDDAVEPEPSSAVLASLSLYKEALTNGDEAKVAEVESFLKSLEDEKADLEKKVATLSEELSSEKVRILRISADFDNFRKRTERERLSLVTNAQGELVESLLPVMDNFERAKVQIKVETEGEEKITNSYQSIYKQFVEIMGSLGVVPVETVGKPFDPMLHEAIMREDSTEYEDGLIIEEYRKGFQLGERLLRPSMVKVSAGPGPAKPETGGPSDVQEEVTETGSDGSTEATTAATEE</sequence>
<comment type="subcellular location">
    <subcellularLocation>
        <location evidence="3">Mitochondrion matrix</location>
    </subcellularLocation>
</comment>
<evidence type="ECO:0000256" key="3">
    <source>
        <dbReference type="RuleBase" id="RU000640"/>
    </source>
</evidence>
<comment type="function">
    <text evidence="3">Essential component of the PAM complex, a complex required for the translocation of transit peptide-containing proteins from the inner membrane into the mitochondrial matrix in an ATP-dependent manner.</text>
</comment>
<keyword evidence="5" id="KW-0175">Coiled coil</keyword>
<dbReference type="InterPro" id="IPR009012">
    <property type="entry name" value="GrpE_head"/>
</dbReference>
<comment type="similarity">
    <text evidence="1 4">Belongs to the GrpE family.</text>
</comment>
<evidence type="ECO:0000313" key="7">
    <source>
        <dbReference type="EMBL" id="KAK4481811.1"/>
    </source>
</evidence>
<keyword evidence="3" id="KW-0496">Mitochondrion</keyword>
<dbReference type="PANTHER" id="PTHR21237:SF27">
    <property type="entry name" value="GRPE PROTEIN HOMOLOG"/>
    <property type="match status" value="1"/>
</dbReference>
<dbReference type="PROSITE" id="PS01071">
    <property type="entry name" value="GRPE"/>
    <property type="match status" value="1"/>
</dbReference>
<evidence type="ECO:0000256" key="5">
    <source>
        <dbReference type="SAM" id="Coils"/>
    </source>
</evidence>